<proteinExistence type="predicted"/>
<dbReference type="GO" id="GO:0031221">
    <property type="term" value="P:arabinan metabolic process"/>
    <property type="evidence" value="ECO:0007669"/>
    <property type="project" value="InterPro"/>
</dbReference>
<feature type="signal peptide" evidence="3">
    <location>
        <begin position="1"/>
        <end position="37"/>
    </location>
</feature>
<dbReference type="RefSeq" id="WP_051652700.1">
    <property type="nucleotide sequence ID" value="NZ_KK853997.1"/>
</dbReference>
<dbReference type="Gene3D" id="2.60.120.200">
    <property type="match status" value="1"/>
</dbReference>
<dbReference type="GO" id="GO:0045490">
    <property type="term" value="P:pectin catabolic process"/>
    <property type="evidence" value="ECO:0007669"/>
    <property type="project" value="TreeGrafter"/>
</dbReference>
<evidence type="ECO:0000256" key="2">
    <source>
        <dbReference type="PIRSR" id="PIRSR638964-3"/>
    </source>
</evidence>
<feature type="chain" id="PRO_5001636479" evidence="3">
    <location>
        <begin position="38"/>
        <end position="737"/>
    </location>
</feature>
<dbReference type="EMBL" id="JNBY01000035">
    <property type="protein sequence ID" value="KDN87414.1"/>
    <property type="molecule type" value="Genomic_DNA"/>
</dbReference>
<dbReference type="InterPro" id="IPR015289">
    <property type="entry name" value="A-L-arabinofuranosidase_B_cat"/>
</dbReference>
<feature type="disulfide bond" evidence="2">
    <location>
        <begin position="102"/>
        <end position="107"/>
    </location>
</feature>
<feature type="domain" description="PLL-like beta propeller" evidence="5">
    <location>
        <begin position="421"/>
        <end position="727"/>
    </location>
</feature>
<reference evidence="6 7" key="1">
    <citation type="submission" date="2014-05" db="EMBL/GenBank/DDBJ databases">
        <title>Draft Genome Sequence of Kitasatospora cheerisanensis KCTC 2395.</title>
        <authorList>
            <person name="Nam D.H."/>
        </authorList>
    </citation>
    <scope>NUCLEOTIDE SEQUENCE [LARGE SCALE GENOMIC DNA]</scope>
    <source>
        <strain evidence="6 7">KCTC 2395</strain>
    </source>
</reference>
<evidence type="ECO:0000313" key="7">
    <source>
        <dbReference type="Proteomes" id="UP000027178"/>
    </source>
</evidence>
<gene>
    <name evidence="6" type="ORF">KCH_07860</name>
</gene>
<dbReference type="eggNOG" id="COG3591">
    <property type="taxonomic scope" value="Bacteria"/>
</dbReference>
<dbReference type="InterPro" id="IPR013320">
    <property type="entry name" value="ConA-like_dom_sf"/>
</dbReference>
<dbReference type="Pfam" id="PF09206">
    <property type="entry name" value="ArabFuran-catal"/>
    <property type="match status" value="1"/>
</dbReference>
<sequence length="737" mass="75979">MTTAHRRPGRRAPLRALLAVLSVLVASLAALPATAQASTVAPCDIYRTYNTGCVAAHSTVRALFAGYAGPLYQLTRASDGATHDVATLADGYADAADHDAFCAATGCTITKIYDQTANHNDLTPGPDGTEWGTGPDRPADAGALAVTAGGHKVYGIWITPGVGYRYTGRATGVAVGEEPEGAYMVASGTHVNAGCCFDYGNAETVPKDTGKGHMDAINLGTTCFFGPCTGSGPWVKADLEDGLIQGGDTNGSNPANLGNSSAYVTAMLKSGSQRYALKGGNAQSGGLNTWWEGSLPTDWRTMHKEGGIVLGIGGDNSNWAEGTFFEGAMTAGYPTGAAEDAVQANIVAAGYAGQTGVPNGPHSIVAGSQATVVDHNGATAVYALATDGFIHENYQRNPGAGNWSGWASLGVGAGDGRTNVPNHFVSSPSVFVDSAGKTVVTAIDGQGNVEENYQTLPGNGPWSGWHTYDSPLPNGVTFVGTPFGTKDANGVNVTYATGSDGNVYENYLIPGVKWNGWTLALGANGSLVSSPSVFVDSAGKTVVTAIDRTGNVQESYQTLPGNGPWSGWHTYNSPLPNGVKFVGTPVSTKNAGGVNVTYATGSDGNVYENYLIPGVKWNGWTLALGANGSLVSSPSVFVDSAGKTVVTAIDRTGNVQESYQTQSGTGPWSGWHTYNSPLPNGVTLVGVPNSLKDKNGTNVTYALGSDGKVYEDFLTAGVGWNGWQLALGNPPVGLIQF</sequence>
<dbReference type="HOGENOM" id="CLU_376330_0_0_11"/>
<dbReference type="GO" id="GO:0019566">
    <property type="term" value="P:arabinose metabolic process"/>
    <property type="evidence" value="ECO:0007669"/>
    <property type="project" value="InterPro"/>
</dbReference>
<evidence type="ECO:0000259" key="4">
    <source>
        <dbReference type="Pfam" id="PF09206"/>
    </source>
</evidence>
<evidence type="ECO:0000256" key="1">
    <source>
        <dbReference type="PIRSR" id="PIRSR638964-1"/>
    </source>
</evidence>
<feature type="active site" description="Proton donor" evidence="1">
    <location>
        <position position="315"/>
    </location>
</feature>
<dbReference type="PANTHER" id="PTHR39447">
    <property type="entry name" value="ALPHA-L-ARABINOFURANOSIDASE B"/>
    <property type="match status" value="1"/>
</dbReference>
<dbReference type="EC" id="3.2.1.55" evidence="6"/>
<feature type="disulfide bond" evidence="2">
    <location>
        <begin position="195"/>
        <end position="196"/>
    </location>
</feature>
<dbReference type="Gene3D" id="2.120.10.70">
    <property type="entry name" value="Fucose-specific lectin"/>
    <property type="match status" value="1"/>
</dbReference>
<keyword evidence="7" id="KW-1185">Reference proteome</keyword>
<dbReference type="AlphaFoldDB" id="A0A066Z588"/>
<name>A0A066Z588_9ACTN</name>
<dbReference type="eggNOG" id="COG5297">
    <property type="taxonomic scope" value="Bacteria"/>
</dbReference>
<keyword evidence="2" id="KW-1015">Disulfide bond</keyword>
<dbReference type="GO" id="GO:0046556">
    <property type="term" value="F:alpha-L-arabinofuranosidase activity"/>
    <property type="evidence" value="ECO:0007669"/>
    <property type="project" value="UniProtKB-EC"/>
</dbReference>
<feature type="active site" description="Nucleophile" evidence="1">
    <location>
        <position position="240"/>
    </location>
</feature>
<protein>
    <submittedName>
        <fullName evidence="6">Non-reducing end alpha-L-arabinofuranosidase</fullName>
        <ecNumber evidence="6">3.2.1.55</ecNumber>
    </submittedName>
</protein>
<evidence type="ECO:0000259" key="5">
    <source>
        <dbReference type="Pfam" id="PF26607"/>
    </source>
</evidence>
<accession>A0A066Z588</accession>
<keyword evidence="3" id="KW-0732">Signal</keyword>
<feature type="domain" description="Alpha-L-arabinofuranosidase B catalytic" evidence="4">
    <location>
        <begin position="42"/>
        <end position="352"/>
    </location>
</feature>
<dbReference type="PROSITE" id="PS51318">
    <property type="entry name" value="TAT"/>
    <property type="match status" value="1"/>
</dbReference>
<feature type="disulfide bond" evidence="2">
    <location>
        <begin position="43"/>
        <end position="53"/>
    </location>
</feature>
<evidence type="ECO:0000313" key="6">
    <source>
        <dbReference type="EMBL" id="KDN87414.1"/>
    </source>
</evidence>
<organism evidence="6 7">
    <name type="scientific">Kitasatospora cheerisanensis KCTC 2395</name>
    <dbReference type="NCBI Taxonomy" id="1348663"/>
    <lineage>
        <taxon>Bacteria</taxon>
        <taxon>Bacillati</taxon>
        <taxon>Actinomycetota</taxon>
        <taxon>Actinomycetes</taxon>
        <taxon>Kitasatosporales</taxon>
        <taxon>Streptomycetaceae</taxon>
        <taxon>Kitasatospora</taxon>
    </lineage>
</organism>
<dbReference type="InterPro" id="IPR058502">
    <property type="entry name" value="PLL-like_beta-prop"/>
</dbReference>
<keyword evidence="6" id="KW-0378">Hydrolase</keyword>
<dbReference type="PATRIC" id="fig|1348663.4.peg.749"/>
<dbReference type="Pfam" id="PF26607">
    <property type="entry name" value="DUF8189"/>
    <property type="match status" value="1"/>
</dbReference>
<dbReference type="SUPFAM" id="SSF49899">
    <property type="entry name" value="Concanavalin A-like lectins/glucanases"/>
    <property type="match status" value="1"/>
</dbReference>
<dbReference type="InterPro" id="IPR038964">
    <property type="entry name" value="ABFB"/>
</dbReference>
<dbReference type="PANTHER" id="PTHR39447:SF2">
    <property type="entry name" value="ALPHA-L-ARABINOFURANOSIDASE B"/>
    <property type="match status" value="1"/>
</dbReference>
<dbReference type="SUPFAM" id="SSF89372">
    <property type="entry name" value="Fucose-specific lectin"/>
    <property type="match status" value="1"/>
</dbReference>
<keyword evidence="6" id="KW-0326">Glycosidase</keyword>
<evidence type="ECO:0000256" key="3">
    <source>
        <dbReference type="SAM" id="SignalP"/>
    </source>
</evidence>
<dbReference type="Proteomes" id="UP000027178">
    <property type="component" value="Unassembled WGS sequence"/>
</dbReference>
<dbReference type="InterPro" id="IPR006311">
    <property type="entry name" value="TAT_signal"/>
</dbReference>
<comment type="caution">
    <text evidence="6">The sequence shown here is derived from an EMBL/GenBank/DDBJ whole genome shotgun (WGS) entry which is preliminary data.</text>
</comment>